<sequence length="80" mass="8339">PRRTGALQASAEEGVAPTRLLDPPTDPPQPPSPGTAHSRLCGSAGKQHFADSAPCRPNAPGALRLRAARTKPPRTPPWAC</sequence>
<feature type="compositionally biased region" description="Pro residues" evidence="1">
    <location>
        <begin position="24"/>
        <end position="33"/>
    </location>
</feature>
<organism evidence="2 3">
    <name type="scientific">Saguinus oedipus</name>
    <name type="common">Cotton-top tamarin</name>
    <name type="synonym">Oedipomidas oedipus</name>
    <dbReference type="NCBI Taxonomy" id="9490"/>
    <lineage>
        <taxon>Eukaryota</taxon>
        <taxon>Metazoa</taxon>
        <taxon>Chordata</taxon>
        <taxon>Craniata</taxon>
        <taxon>Vertebrata</taxon>
        <taxon>Euteleostomi</taxon>
        <taxon>Mammalia</taxon>
        <taxon>Eutheria</taxon>
        <taxon>Euarchontoglires</taxon>
        <taxon>Primates</taxon>
        <taxon>Haplorrhini</taxon>
        <taxon>Platyrrhini</taxon>
        <taxon>Cebidae</taxon>
        <taxon>Callitrichinae</taxon>
        <taxon>Saguinus</taxon>
    </lineage>
</organism>
<evidence type="ECO:0000256" key="1">
    <source>
        <dbReference type="SAM" id="MobiDB-lite"/>
    </source>
</evidence>
<reference evidence="2 3" key="1">
    <citation type="submission" date="2023-05" db="EMBL/GenBank/DDBJ databases">
        <title>B98-5 Cell Line De Novo Hybrid Assembly: An Optical Mapping Approach.</title>
        <authorList>
            <person name="Kananen K."/>
            <person name="Auerbach J.A."/>
            <person name="Kautto E."/>
            <person name="Blachly J.S."/>
        </authorList>
    </citation>
    <scope>NUCLEOTIDE SEQUENCE [LARGE SCALE GENOMIC DNA]</scope>
    <source>
        <strain evidence="2">B95-8</strain>
        <tissue evidence="2">Cell line</tissue>
    </source>
</reference>
<accession>A0ABQ9UPX8</accession>
<evidence type="ECO:0000313" key="2">
    <source>
        <dbReference type="EMBL" id="KAK2099137.1"/>
    </source>
</evidence>
<evidence type="ECO:0000313" key="3">
    <source>
        <dbReference type="Proteomes" id="UP001266305"/>
    </source>
</evidence>
<gene>
    <name evidence="2" type="ORF">P7K49_024588</name>
</gene>
<dbReference type="EMBL" id="JASSZA010000011">
    <property type="protein sequence ID" value="KAK2099137.1"/>
    <property type="molecule type" value="Genomic_DNA"/>
</dbReference>
<feature type="region of interest" description="Disordered" evidence="1">
    <location>
        <begin position="1"/>
        <end position="80"/>
    </location>
</feature>
<comment type="caution">
    <text evidence="2">The sequence shown here is derived from an EMBL/GenBank/DDBJ whole genome shotgun (WGS) entry which is preliminary data.</text>
</comment>
<protein>
    <submittedName>
        <fullName evidence="2">Uncharacterized protein</fullName>
    </submittedName>
</protein>
<dbReference type="Proteomes" id="UP001266305">
    <property type="component" value="Unassembled WGS sequence"/>
</dbReference>
<proteinExistence type="predicted"/>
<keyword evidence="3" id="KW-1185">Reference proteome</keyword>
<feature type="non-terminal residue" evidence="2">
    <location>
        <position position="1"/>
    </location>
</feature>
<name>A0ABQ9UPX8_SAGOE</name>